<proteinExistence type="inferred from homology"/>
<keyword evidence="5 9" id="KW-0547">Nucleotide-binding</keyword>
<dbReference type="GO" id="GO:0005524">
    <property type="term" value="F:ATP binding"/>
    <property type="evidence" value="ECO:0007669"/>
    <property type="project" value="UniProtKB-KW"/>
</dbReference>
<keyword evidence="7 9" id="KW-0067">ATP-binding</keyword>
<dbReference type="SUPFAM" id="SSF53067">
    <property type="entry name" value="Actin-like ATPase domain"/>
    <property type="match status" value="2"/>
</dbReference>
<dbReference type="NCBIfam" id="TIGR00016">
    <property type="entry name" value="ackA"/>
    <property type="match status" value="1"/>
</dbReference>
<protein>
    <recommendedName>
        <fullName evidence="9">Acetate kinase</fullName>
        <ecNumber evidence="9">2.7.2.1</ecNumber>
    </recommendedName>
    <alternativeName>
        <fullName evidence="9">Acetokinase</fullName>
    </alternativeName>
</protein>
<name>A0A1C1Z119_9HYPH</name>
<sequence>MTLDAGAKPATVSKKDATQMSDSACPGLLALNCGSSSIKYAVFAPDMRRTLSGLVEAIGNGQAPRLVRPGERPVPFGAPEHTHKDLLPKLIEEIILPQAGTIAGVGHRVVHGGDRFHAPVAIDDRNRAEIAALSPLAPGHQPHNLAGIDAAKAALPGVLQVACFDTAFHANVPAVRREMPLPRSYAKQGLIRYGFHGLSYEHVADTLPRLGLAEGRVVACHLGNGSSISGMIDGVSRWTSMGFTPLDGLMMGQRPGRLDPGAMLWLLEDFAGDTAKLSSLLYHKCGLSGVSGISGDMRTLLASAESDAAFAVEMFVDRLVTEIGGAAASLGGIDALVFSGGIGENASPIRAMALSRLAWLGFTLDAAANDAGAERLTTGDSPRHAYVVKADEEVVIATAVAQMLGQHVVA</sequence>
<feature type="active site" description="Proton donor/acceptor" evidence="9">
    <location>
        <position position="165"/>
    </location>
</feature>
<feature type="binding site" evidence="9">
    <location>
        <begin position="296"/>
        <end position="298"/>
    </location>
    <ligand>
        <name>ATP</name>
        <dbReference type="ChEBI" id="CHEBI:30616"/>
    </ligand>
</feature>
<dbReference type="GO" id="GO:0008776">
    <property type="term" value="F:acetate kinase activity"/>
    <property type="evidence" value="ECO:0007669"/>
    <property type="project" value="UniProtKB-UniRule"/>
</dbReference>
<feature type="binding site" evidence="9">
    <location>
        <begin position="221"/>
        <end position="225"/>
    </location>
    <ligand>
        <name>ATP</name>
        <dbReference type="ChEBI" id="CHEBI:30616"/>
    </ligand>
</feature>
<comment type="function">
    <text evidence="9">Catalyzes the formation of acetyl phosphate from acetate and ATP. Can also catalyze the reverse reaction.</text>
</comment>
<evidence type="ECO:0000256" key="10">
    <source>
        <dbReference type="RuleBase" id="RU003835"/>
    </source>
</evidence>
<evidence type="ECO:0000256" key="1">
    <source>
        <dbReference type="ARBA" id="ARBA00008748"/>
    </source>
</evidence>
<reference evidence="11 12" key="1">
    <citation type="submission" date="2015-12" db="EMBL/GenBank/DDBJ databases">
        <authorList>
            <person name="Shamseldin A."/>
            <person name="Moawad H."/>
            <person name="Abd El-Rahim W.M."/>
            <person name="Sadowsky M.J."/>
        </authorList>
    </citation>
    <scope>NUCLEOTIDE SEQUENCE [LARGE SCALE GENOMIC DNA]</scope>
    <source>
        <strain evidence="11 12">JC234</strain>
    </source>
</reference>
<evidence type="ECO:0000256" key="5">
    <source>
        <dbReference type="ARBA" id="ARBA00022741"/>
    </source>
</evidence>
<keyword evidence="6 9" id="KW-0418">Kinase</keyword>
<feature type="site" description="Transition state stabilizer" evidence="9">
    <location>
        <position position="254"/>
    </location>
</feature>
<keyword evidence="12" id="KW-1185">Reference proteome</keyword>
<dbReference type="InterPro" id="IPR043129">
    <property type="entry name" value="ATPase_NBD"/>
</dbReference>
<feature type="binding site" evidence="9">
    <location>
        <begin position="341"/>
        <end position="345"/>
    </location>
    <ligand>
        <name>ATP</name>
        <dbReference type="ChEBI" id="CHEBI:30616"/>
    </ligand>
</feature>
<dbReference type="PIRSF" id="PIRSF000722">
    <property type="entry name" value="Acetate_prop_kin"/>
    <property type="match status" value="1"/>
</dbReference>
<dbReference type="GO" id="GO:0000287">
    <property type="term" value="F:magnesium ion binding"/>
    <property type="evidence" value="ECO:0007669"/>
    <property type="project" value="UniProtKB-UniRule"/>
</dbReference>
<dbReference type="EC" id="2.7.2.1" evidence="9"/>
<dbReference type="STRING" id="1480615.AWJ14_10485"/>
<keyword evidence="4 9" id="KW-0479">Metal-binding</keyword>
<evidence type="ECO:0000256" key="8">
    <source>
        <dbReference type="ARBA" id="ARBA00022842"/>
    </source>
</evidence>
<dbReference type="EMBL" id="LQZT01000001">
    <property type="protein sequence ID" value="OCW59444.1"/>
    <property type="molecule type" value="Genomic_DNA"/>
</dbReference>
<feature type="binding site" evidence="9">
    <location>
        <position position="108"/>
    </location>
    <ligand>
        <name>substrate</name>
    </ligand>
</feature>
<keyword evidence="8 9" id="KW-0460">Magnesium</keyword>
<dbReference type="HAMAP" id="MF_00020">
    <property type="entry name" value="Acetate_kinase"/>
    <property type="match status" value="1"/>
</dbReference>
<dbReference type="Pfam" id="PF00871">
    <property type="entry name" value="Acetate_kinase"/>
    <property type="match status" value="1"/>
</dbReference>
<evidence type="ECO:0000256" key="3">
    <source>
        <dbReference type="ARBA" id="ARBA00022679"/>
    </source>
</evidence>
<dbReference type="GO" id="GO:0006083">
    <property type="term" value="P:acetate metabolic process"/>
    <property type="evidence" value="ECO:0007669"/>
    <property type="project" value="TreeGrafter"/>
</dbReference>
<comment type="caution">
    <text evidence="11">The sequence shown here is derived from an EMBL/GenBank/DDBJ whole genome shotgun (WGS) entry which is preliminary data.</text>
</comment>
<comment type="pathway">
    <text evidence="9">Metabolic intermediate biosynthesis; acetyl-CoA biosynthesis; acetyl-CoA from acetate: step 1/2.</text>
</comment>
<dbReference type="GO" id="GO:0005829">
    <property type="term" value="C:cytosol"/>
    <property type="evidence" value="ECO:0007669"/>
    <property type="project" value="TreeGrafter"/>
</dbReference>
<evidence type="ECO:0000256" key="7">
    <source>
        <dbReference type="ARBA" id="ARBA00022840"/>
    </source>
</evidence>
<feature type="site" description="Transition state stabilizer" evidence="9">
    <location>
        <position position="196"/>
    </location>
</feature>
<dbReference type="GO" id="GO:0006085">
    <property type="term" value="P:acetyl-CoA biosynthetic process"/>
    <property type="evidence" value="ECO:0007669"/>
    <property type="project" value="UniProtKB-UniRule"/>
</dbReference>
<dbReference type="Gene3D" id="3.30.420.40">
    <property type="match status" value="2"/>
</dbReference>
<dbReference type="Proteomes" id="UP000094795">
    <property type="component" value="Unassembled WGS sequence"/>
</dbReference>
<evidence type="ECO:0000313" key="12">
    <source>
        <dbReference type="Proteomes" id="UP000094795"/>
    </source>
</evidence>
<dbReference type="InterPro" id="IPR000890">
    <property type="entry name" value="Aliphatic_acid_kin_short-chain"/>
</dbReference>
<comment type="similarity">
    <text evidence="1 9 10">Belongs to the acetokinase family.</text>
</comment>
<dbReference type="UniPathway" id="UPA00340">
    <property type="reaction ID" value="UER00458"/>
</dbReference>
<comment type="catalytic activity">
    <reaction evidence="9">
        <text>acetate + ATP = acetyl phosphate + ADP</text>
        <dbReference type="Rhea" id="RHEA:11352"/>
        <dbReference type="ChEBI" id="CHEBI:22191"/>
        <dbReference type="ChEBI" id="CHEBI:30089"/>
        <dbReference type="ChEBI" id="CHEBI:30616"/>
        <dbReference type="ChEBI" id="CHEBI:456216"/>
        <dbReference type="EC" id="2.7.2.1"/>
    </reaction>
</comment>
<comment type="subunit">
    <text evidence="9">Homodimer.</text>
</comment>
<keyword evidence="2 9" id="KW-0963">Cytoplasm</keyword>
<dbReference type="InterPro" id="IPR004372">
    <property type="entry name" value="Ac/propionate_kinase"/>
</dbReference>
<evidence type="ECO:0000256" key="9">
    <source>
        <dbReference type="HAMAP-Rule" id="MF_00020"/>
    </source>
</evidence>
<gene>
    <name evidence="9" type="primary">ackA</name>
    <name evidence="11" type="ORF">AWJ14_10485</name>
</gene>
<dbReference type="AlphaFoldDB" id="A0A1C1Z119"/>
<keyword evidence="3 9" id="KW-0808">Transferase</keyword>
<dbReference type="PRINTS" id="PR00471">
    <property type="entry name" value="ACETATEKNASE"/>
</dbReference>
<feature type="binding site" evidence="9">
    <location>
        <position position="32"/>
    </location>
    <ligand>
        <name>Mg(2+)</name>
        <dbReference type="ChEBI" id="CHEBI:18420"/>
    </ligand>
</feature>
<organism evidence="11 12">
    <name type="scientific">Hoeflea olei</name>
    <dbReference type="NCBI Taxonomy" id="1480615"/>
    <lineage>
        <taxon>Bacteria</taxon>
        <taxon>Pseudomonadati</taxon>
        <taxon>Pseudomonadota</taxon>
        <taxon>Alphaproteobacteria</taxon>
        <taxon>Hyphomicrobiales</taxon>
        <taxon>Rhizobiaceae</taxon>
        <taxon>Hoeflea</taxon>
    </lineage>
</organism>
<comment type="cofactor">
    <cofactor evidence="9">
        <name>Mg(2+)</name>
        <dbReference type="ChEBI" id="CHEBI:18420"/>
    </cofactor>
    <cofactor evidence="9">
        <name>Mn(2+)</name>
        <dbReference type="ChEBI" id="CHEBI:29035"/>
    </cofactor>
    <text evidence="9">Mg(2+). Can also accept Mn(2+).</text>
</comment>
<evidence type="ECO:0000313" key="11">
    <source>
        <dbReference type="EMBL" id="OCW59444.1"/>
    </source>
</evidence>
<comment type="subcellular location">
    <subcellularLocation>
        <location evidence="9">Cytoplasm</location>
    </subcellularLocation>
</comment>
<dbReference type="PANTHER" id="PTHR21060">
    <property type="entry name" value="ACETATE KINASE"/>
    <property type="match status" value="1"/>
</dbReference>
<dbReference type="InterPro" id="IPR023865">
    <property type="entry name" value="Aliphatic_acid_kinase_CS"/>
</dbReference>
<dbReference type="PROSITE" id="PS01075">
    <property type="entry name" value="ACETATE_KINASE_1"/>
    <property type="match status" value="1"/>
</dbReference>
<evidence type="ECO:0000256" key="4">
    <source>
        <dbReference type="ARBA" id="ARBA00022723"/>
    </source>
</evidence>
<feature type="binding site" evidence="9">
    <location>
        <position position="39"/>
    </location>
    <ligand>
        <name>ATP</name>
        <dbReference type="ChEBI" id="CHEBI:30616"/>
    </ligand>
</feature>
<evidence type="ECO:0000256" key="2">
    <source>
        <dbReference type="ARBA" id="ARBA00022490"/>
    </source>
</evidence>
<feature type="binding site" evidence="9">
    <location>
        <position position="392"/>
    </location>
    <ligand>
        <name>Mg(2+)</name>
        <dbReference type="ChEBI" id="CHEBI:18420"/>
    </ligand>
</feature>
<dbReference type="PANTHER" id="PTHR21060:SF21">
    <property type="entry name" value="ACETATE KINASE"/>
    <property type="match status" value="1"/>
</dbReference>
<accession>A0A1C1Z119</accession>
<evidence type="ECO:0000256" key="6">
    <source>
        <dbReference type="ARBA" id="ARBA00022777"/>
    </source>
</evidence>